<keyword evidence="9" id="KW-0067">ATP-binding</keyword>
<comment type="catalytic activity">
    <reaction evidence="1">
        <text>ATP + protein L-histidine = ADP + protein N-phospho-L-histidine.</text>
        <dbReference type="EC" id="2.7.13.3"/>
    </reaction>
</comment>
<reference evidence="15 16" key="1">
    <citation type="submission" date="2018-03" db="EMBL/GenBank/DDBJ databases">
        <title>Comparative genomics illustrates the genes involved in a hyperalkaliphilic mechanisms of Serpentinomonas isolated from highly-alkaline calcium-rich serpentinized springs.</title>
        <authorList>
            <person name="Suzuki S."/>
            <person name="Ishii S."/>
            <person name="Walworth N."/>
            <person name="Bird L."/>
            <person name="Kuenen J.G."/>
            <person name="Nealson K.H."/>
        </authorList>
    </citation>
    <scope>NUCLEOTIDE SEQUENCE [LARGE SCALE GENOMIC DNA]</scope>
    <source>
        <strain evidence="15 16">P1</strain>
    </source>
</reference>
<keyword evidence="11" id="KW-0902">Two-component regulatory system</keyword>
<evidence type="ECO:0000313" key="16">
    <source>
        <dbReference type="Proteomes" id="UP000238589"/>
    </source>
</evidence>
<dbReference type="InterPro" id="IPR003594">
    <property type="entry name" value="HATPase_dom"/>
</dbReference>
<dbReference type="PROSITE" id="PS50109">
    <property type="entry name" value="HIS_KIN"/>
    <property type="match status" value="1"/>
</dbReference>
<dbReference type="Pfam" id="PF02518">
    <property type="entry name" value="HATPase_c"/>
    <property type="match status" value="1"/>
</dbReference>
<dbReference type="GO" id="GO:0005886">
    <property type="term" value="C:plasma membrane"/>
    <property type="evidence" value="ECO:0007669"/>
    <property type="project" value="TreeGrafter"/>
</dbReference>
<comment type="subcellular location">
    <subcellularLocation>
        <location evidence="2">Membrane</location>
        <topology evidence="2">Multi-pass membrane protein</topology>
    </subcellularLocation>
</comment>
<dbReference type="InterPro" id="IPR003661">
    <property type="entry name" value="HisK_dim/P_dom"/>
</dbReference>
<dbReference type="InterPro" id="IPR003660">
    <property type="entry name" value="HAMP_dom"/>
</dbReference>
<keyword evidence="8 15" id="KW-0418">Kinase</keyword>
<organism evidence="15 16">
    <name type="scientific">Malikia granosa</name>
    <dbReference type="NCBI Taxonomy" id="263067"/>
    <lineage>
        <taxon>Bacteria</taxon>
        <taxon>Pseudomonadati</taxon>
        <taxon>Pseudomonadota</taxon>
        <taxon>Betaproteobacteria</taxon>
        <taxon>Burkholderiales</taxon>
        <taxon>Comamonadaceae</taxon>
        <taxon>Malikia</taxon>
    </lineage>
</organism>
<evidence type="ECO:0000256" key="11">
    <source>
        <dbReference type="ARBA" id="ARBA00023012"/>
    </source>
</evidence>
<evidence type="ECO:0000256" key="10">
    <source>
        <dbReference type="ARBA" id="ARBA00022989"/>
    </source>
</evidence>
<dbReference type="EC" id="2.7.13.3" evidence="3"/>
<dbReference type="PANTHER" id="PTHR45436">
    <property type="entry name" value="SENSOR HISTIDINE KINASE YKOH"/>
    <property type="match status" value="1"/>
</dbReference>
<dbReference type="EMBL" id="PVLQ01000036">
    <property type="protein sequence ID" value="PRD65076.1"/>
    <property type="molecule type" value="Genomic_DNA"/>
</dbReference>
<feature type="domain" description="Histidine kinase" evidence="13">
    <location>
        <begin position="238"/>
        <end position="433"/>
    </location>
</feature>
<evidence type="ECO:0000256" key="3">
    <source>
        <dbReference type="ARBA" id="ARBA00012438"/>
    </source>
</evidence>
<dbReference type="CDD" id="cd00075">
    <property type="entry name" value="HATPase"/>
    <property type="match status" value="1"/>
</dbReference>
<dbReference type="Proteomes" id="UP000238589">
    <property type="component" value="Unassembled WGS sequence"/>
</dbReference>
<evidence type="ECO:0000256" key="7">
    <source>
        <dbReference type="ARBA" id="ARBA00022741"/>
    </source>
</evidence>
<dbReference type="PROSITE" id="PS50885">
    <property type="entry name" value="HAMP"/>
    <property type="match status" value="1"/>
</dbReference>
<keyword evidence="4" id="KW-0597">Phosphoprotein</keyword>
<dbReference type="Gene3D" id="1.10.287.130">
    <property type="match status" value="1"/>
</dbReference>
<evidence type="ECO:0000256" key="12">
    <source>
        <dbReference type="SAM" id="Phobius"/>
    </source>
</evidence>
<feature type="domain" description="HAMP" evidence="14">
    <location>
        <begin position="178"/>
        <end position="230"/>
    </location>
</feature>
<evidence type="ECO:0000256" key="6">
    <source>
        <dbReference type="ARBA" id="ARBA00022692"/>
    </source>
</evidence>
<dbReference type="SMART" id="SM00388">
    <property type="entry name" value="HisKA"/>
    <property type="match status" value="1"/>
</dbReference>
<evidence type="ECO:0000256" key="4">
    <source>
        <dbReference type="ARBA" id="ARBA00022553"/>
    </source>
</evidence>
<accession>A0A2S9K3M8</accession>
<keyword evidence="7" id="KW-0547">Nucleotide-binding</keyword>
<dbReference type="Gene3D" id="3.30.565.10">
    <property type="entry name" value="Histidine kinase-like ATPase, C-terminal domain"/>
    <property type="match status" value="1"/>
</dbReference>
<evidence type="ECO:0000256" key="8">
    <source>
        <dbReference type="ARBA" id="ARBA00022777"/>
    </source>
</evidence>
<dbReference type="GO" id="GO:0000155">
    <property type="term" value="F:phosphorelay sensor kinase activity"/>
    <property type="evidence" value="ECO:0007669"/>
    <property type="project" value="InterPro"/>
</dbReference>
<dbReference type="AlphaFoldDB" id="A0A2S9K3M8"/>
<keyword evidence="5" id="KW-0808">Transferase</keyword>
<proteinExistence type="predicted"/>
<gene>
    <name evidence="15" type="ORF">C6P64_11060</name>
</gene>
<evidence type="ECO:0000313" key="15">
    <source>
        <dbReference type="EMBL" id="PRD65076.1"/>
    </source>
</evidence>
<dbReference type="PANTHER" id="PTHR45436:SF14">
    <property type="entry name" value="SENSOR PROTEIN QSEC"/>
    <property type="match status" value="1"/>
</dbReference>
<feature type="transmembrane region" description="Helical" evidence="12">
    <location>
        <begin position="154"/>
        <end position="175"/>
    </location>
</feature>
<evidence type="ECO:0000256" key="2">
    <source>
        <dbReference type="ARBA" id="ARBA00004141"/>
    </source>
</evidence>
<dbReference type="OrthoDB" id="9148518at2"/>
<evidence type="ECO:0000259" key="14">
    <source>
        <dbReference type="PROSITE" id="PS50885"/>
    </source>
</evidence>
<keyword evidence="6 12" id="KW-0812">Transmembrane</keyword>
<comment type="caution">
    <text evidence="15">The sequence shown here is derived from an EMBL/GenBank/DDBJ whole genome shotgun (WGS) entry which is preliminary data.</text>
</comment>
<sequence>MIQRNGLPSILQRVTRTLLVMALLWALLMAGVVRLVTHHEVDELMDQSLIESAEILHSVIALLHQQGLDQAMAQTHSEYEEHLVWQIIQPETGLLVAQSHKAPDRPMQLTLAPEPRDTPDGLWRVVSFGFQNDPQHILLVAQSEEERVEARTEAATYTLVGTLLMGLLMTLLLNLRVRRELKPLARLSQAVQACDPLRLETLPKSPERAELVPMLQAIRELGQRLAQRINSERAFSAHAAHALRTPLAGIDAQLAVALKEAPESLRPRLTRTREAATRLSRVMQALLTMFRSGGDPQRQPVDVADLLPIQAFSSLQIDTEADLPVSVDPDLLAAVLFNLLDNAQRHRARRVQLRVSQADGINRLRLQDDGEGCPPERLQSLRSALERQDYGSDGSTKGLGLVLADLVVRAHGGQMTLPAVESGFCVELSWPQD</sequence>
<dbReference type="CDD" id="cd00082">
    <property type="entry name" value="HisKA"/>
    <property type="match status" value="1"/>
</dbReference>
<evidence type="ECO:0000256" key="1">
    <source>
        <dbReference type="ARBA" id="ARBA00000085"/>
    </source>
</evidence>
<evidence type="ECO:0000256" key="9">
    <source>
        <dbReference type="ARBA" id="ARBA00022840"/>
    </source>
</evidence>
<dbReference type="RefSeq" id="WP_105748629.1">
    <property type="nucleotide sequence ID" value="NZ_PVLQ01000036.1"/>
</dbReference>
<dbReference type="InterPro" id="IPR005467">
    <property type="entry name" value="His_kinase_dom"/>
</dbReference>
<dbReference type="SMART" id="SM00387">
    <property type="entry name" value="HATPase_c"/>
    <property type="match status" value="1"/>
</dbReference>
<dbReference type="GO" id="GO:0005524">
    <property type="term" value="F:ATP binding"/>
    <property type="evidence" value="ECO:0007669"/>
    <property type="project" value="UniProtKB-KW"/>
</dbReference>
<dbReference type="Pfam" id="PF00512">
    <property type="entry name" value="HisKA"/>
    <property type="match status" value="1"/>
</dbReference>
<dbReference type="SUPFAM" id="SSF55874">
    <property type="entry name" value="ATPase domain of HSP90 chaperone/DNA topoisomerase II/histidine kinase"/>
    <property type="match status" value="1"/>
</dbReference>
<keyword evidence="12" id="KW-0472">Membrane</keyword>
<dbReference type="SUPFAM" id="SSF47384">
    <property type="entry name" value="Homodimeric domain of signal transducing histidine kinase"/>
    <property type="match status" value="1"/>
</dbReference>
<protein>
    <recommendedName>
        <fullName evidence="3">histidine kinase</fullName>
        <ecNumber evidence="3">2.7.13.3</ecNumber>
    </recommendedName>
</protein>
<dbReference type="InterPro" id="IPR036097">
    <property type="entry name" value="HisK_dim/P_sf"/>
</dbReference>
<evidence type="ECO:0000256" key="5">
    <source>
        <dbReference type="ARBA" id="ARBA00022679"/>
    </source>
</evidence>
<dbReference type="InterPro" id="IPR036890">
    <property type="entry name" value="HATPase_C_sf"/>
</dbReference>
<evidence type="ECO:0000259" key="13">
    <source>
        <dbReference type="PROSITE" id="PS50109"/>
    </source>
</evidence>
<keyword evidence="10 12" id="KW-1133">Transmembrane helix</keyword>
<keyword evidence="16" id="KW-1185">Reference proteome</keyword>
<dbReference type="InterPro" id="IPR050428">
    <property type="entry name" value="TCS_sensor_his_kinase"/>
</dbReference>
<name>A0A2S9K3M8_9BURK</name>